<dbReference type="EMBL" id="BAAAET010000001">
    <property type="protein sequence ID" value="GAA0681569.1"/>
    <property type="molecule type" value="Genomic_DNA"/>
</dbReference>
<protein>
    <submittedName>
        <fullName evidence="2">Uncharacterized protein</fullName>
    </submittedName>
</protein>
<evidence type="ECO:0000313" key="3">
    <source>
        <dbReference type="Proteomes" id="UP001499915"/>
    </source>
</evidence>
<reference evidence="3" key="1">
    <citation type="journal article" date="2019" name="Int. J. Syst. Evol. Microbiol.">
        <title>The Global Catalogue of Microorganisms (GCM) 10K type strain sequencing project: providing services to taxonomists for standard genome sequencing and annotation.</title>
        <authorList>
            <consortium name="The Broad Institute Genomics Platform"/>
            <consortium name="The Broad Institute Genome Sequencing Center for Infectious Disease"/>
            <person name="Wu L."/>
            <person name="Ma J."/>
        </authorList>
    </citation>
    <scope>NUCLEOTIDE SEQUENCE [LARGE SCALE GENOMIC DNA]</scope>
    <source>
        <strain evidence="3">JCM 15134</strain>
    </source>
</reference>
<evidence type="ECO:0000313" key="2">
    <source>
        <dbReference type="EMBL" id="GAA0681569.1"/>
    </source>
</evidence>
<comment type="caution">
    <text evidence="2">The sequence shown here is derived from an EMBL/GenBank/DDBJ whole genome shotgun (WGS) entry which is preliminary data.</text>
</comment>
<accession>A0ABP3T565</accession>
<keyword evidence="3" id="KW-1185">Reference proteome</keyword>
<name>A0ABP3T565_9GAMM</name>
<evidence type="ECO:0000256" key="1">
    <source>
        <dbReference type="SAM" id="MobiDB-lite"/>
    </source>
</evidence>
<sequence length="68" mass="7583">MSFVLMALCPVRPFSKDQGVAALIDKLSYQYAAGVRRLPNPRHKKEQKTNKAGRVARPGSGSRKRFVP</sequence>
<feature type="region of interest" description="Disordered" evidence="1">
    <location>
        <begin position="36"/>
        <end position="68"/>
    </location>
</feature>
<dbReference type="Proteomes" id="UP001499915">
    <property type="component" value="Unassembled WGS sequence"/>
</dbReference>
<organism evidence="2 3">
    <name type="scientific">Marinobacterium maritimum</name>
    <dbReference type="NCBI Taxonomy" id="500162"/>
    <lineage>
        <taxon>Bacteria</taxon>
        <taxon>Pseudomonadati</taxon>
        <taxon>Pseudomonadota</taxon>
        <taxon>Gammaproteobacteria</taxon>
        <taxon>Oceanospirillales</taxon>
        <taxon>Oceanospirillaceae</taxon>
        <taxon>Marinobacterium</taxon>
    </lineage>
</organism>
<gene>
    <name evidence="2" type="ORF">GCM10009104_02800</name>
</gene>
<proteinExistence type="predicted"/>